<gene>
    <name evidence="1" type="ORF">G4D61_17150</name>
</gene>
<evidence type="ECO:0000313" key="1">
    <source>
        <dbReference type="EMBL" id="NEY21647.1"/>
    </source>
</evidence>
<dbReference type="RefSeq" id="WP_163174551.1">
    <property type="nucleotide sequence ID" value="NZ_JAAIWK010000042.1"/>
</dbReference>
<protein>
    <submittedName>
        <fullName evidence="1">Uncharacterized protein</fullName>
    </submittedName>
</protein>
<evidence type="ECO:0000313" key="2">
    <source>
        <dbReference type="Proteomes" id="UP000476934"/>
    </source>
</evidence>
<sequence length="125" mass="14921">MKENNKDIDFLHEIAKKISERSKHGFPISPEEVFDLFGETLESMNDKRIIETPIFVPFIIEKTEEEFYTARCNSFRLCKGMGVTEEEAIENLKEQIDSYHKSSIETEKRMRMEEIIKNLFRKDYF</sequence>
<dbReference type="EMBL" id="JAAIWK010000042">
    <property type="protein sequence ID" value="NEY21647.1"/>
    <property type="molecule type" value="Genomic_DNA"/>
</dbReference>
<dbReference type="SUPFAM" id="SSF143100">
    <property type="entry name" value="TTHA1013/TTHA0281-like"/>
    <property type="match status" value="1"/>
</dbReference>
<dbReference type="AlphaFoldDB" id="A0A6M0PB42"/>
<name>A0A6M0PB42_9BACI</name>
<dbReference type="InterPro" id="IPR035069">
    <property type="entry name" value="TTHA1013/TTHA0281-like"/>
</dbReference>
<keyword evidence="2" id="KW-1185">Reference proteome</keyword>
<accession>A0A6M0PB42</accession>
<reference evidence="1 2" key="1">
    <citation type="submission" date="2020-02" db="EMBL/GenBank/DDBJ databases">
        <authorList>
            <person name="Feng H."/>
        </authorList>
    </citation>
    <scope>NUCLEOTIDE SEQUENCE [LARGE SCALE GENOMIC DNA]</scope>
    <source>
        <strain evidence="1 2">Gsoil 114</strain>
    </source>
</reference>
<dbReference type="Gene3D" id="3.30.160.250">
    <property type="match status" value="1"/>
</dbReference>
<organism evidence="1 2">
    <name type="scientific">Heyndrickxia ginsengihumi</name>
    <dbReference type="NCBI Taxonomy" id="363870"/>
    <lineage>
        <taxon>Bacteria</taxon>
        <taxon>Bacillati</taxon>
        <taxon>Bacillota</taxon>
        <taxon>Bacilli</taxon>
        <taxon>Bacillales</taxon>
        <taxon>Bacillaceae</taxon>
        <taxon>Heyndrickxia</taxon>
    </lineage>
</organism>
<dbReference type="Proteomes" id="UP000476934">
    <property type="component" value="Unassembled WGS sequence"/>
</dbReference>
<reference evidence="1 2" key="2">
    <citation type="submission" date="2020-03" db="EMBL/GenBank/DDBJ databases">
        <title>Bacillus aquiflavi sp. nov., isolated from yellow water of strong flavor Chinese baijiu in Yibin region of China.</title>
        <authorList>
            <person name="Xie J."/>
        </authorList>
    </citation>
    <scope>NUCLEOTIDE SEQUENCE [LARGE SCALE GENOMIC DNA]</scope>
    <source>
        <strain evidence="1 2">Gsoil 114</strain>
    </source>
</reference>
<comment type="caution">
    <text evidence="1">The sequence shown here is derived from an EMBL/GenBank/DDBJ whole genome shotgun (WGS) entry which is preliminary data.</text>
</comment>
<proteinExistence type="predicted"/>